<dbReference type="Proteomes" id="UP001287356">
    <property type="component" value="Unassembled WGS sequence"/>
</dbReference>
<gene>
    <name evidence="1" type="ORF">B0T24DRAFT_646775</name>
</gene>
<keyword evidence="2" id="KW-1185">Reference proteome</keyword>
<sequence>MSNEPTSARDAIDALDAAAGHAAPLRIHFPSAVVTHPGTQLSKAASAPAPAFSVAASAIDAIVSMPNCDLSPTTSAASASSTSSLPVPATPVATAVAAVSATAPAALPSPRFIVTSIDLDPPFPSFPFLGPILHGLQADLRLGTAALDPDDEFIPLEPAVPNDSSSNSSGGVVAWVRPAPPGLSGPHRYVSLLWEQPAGLTPDRIRDALGFAGATAAPEDEAGENALGLMQRVRFDMEGLEKKLGLGRVVAGNYFTCAAT</sequence>
<protein>
    <submittedName>
        <fullName evidence="1">Phosphatidylethanolamine-binding protein</fullName>
    </submittedName>
</protein>
<dbReference type="SUPFAM" id="SSF49777">
    <property type="entry name" value="PEBP-like"/>
    <property type="match status" value="1"/>
</dbReference>
<evidence type="ECO:0000313" key="2">
    <source>
        <dbReference type="Proteomes" id="UP001287356"/>
    </source>
</evidence>
<reference evidence="1" key="1">
    <citation type="journal article" date="2023" name="Mol. Phylogenet. Evol.">
        <title>Genome-scale phylogeny and comparative genomics of the fungal order Sordariales.</title>
        <authorList>
            <person name="Hensen N."/>
            <person name="Bonometti L."/>
            <person name="Westerberg I."/>
            <person name="Brannstrom I.O."/>
            <person name="Guillou S."/>
            <person name="Cros-Aarteil S."/>
            <person name="Calhoun S."/>
            <person name="Haridas S."/>
            <person name="Kuo A."/>
            <person name="Mondo S."/>
            <person name="Pangilinan J."/>
            <person name="Riley R."/>
            <person name="LaButti K."/>
            <person name="Andreopoulos B."/>
            <person name="Lipzen A."/>
            <person name="Chen C."/>
            <person name="Yan M."/>
            <person name="Daum C."/>
            <person name="Ng V."/>
            <person name="Clum A."/>
            <person name="Steindorff A."/>
            <person name="Ohm R.A."/>
            <person name="Martin F."/>
            <person name="Silar P."/>
            <person name="Natvig D.O."/>
            <person name="Lalanne C."/>
            <person name="Gautier V."/>
            <person name="Ament-Velasquez S.L."/>
            <person name="Kruys A."/>
            <person name="Hutchinson M.I."/>
            <person name="Powell A.J."/>
            <person name="Barry K."/>
            <person name="Miller A.N."/>
            <person name="Grigoriev I.V."/>
            <person name="Debuchy R."/>
            <person name="Gladieux P."/>
            <person name="Hiltunen Thoren M."/>
            <person name="Johannesson H."/>
        </authorList>
    </citation>
    <scope>NUCLEOTIDE SEQUENCE</scope>
    <source>
        <strain evidence="1">CBS 958.72</strain>
    </source>
</reference>
<dbReference type="EMBL" id="JAULSN010000002">
    <property type="protein sequence ID" value="KAK3379047.1"/>
    <property type="molecule type" value="Genomic_DNA"/>
</dbReference>
<dbReference type="Gene3D" id="3.90.280.10">
    <property type="entry name" value="PEBP-like"/>
    <property type="match status" value="1"/>
</dbReference>
<accession>A0AAE0NCM4</accession>
<dbReference type="InterPro" id="IPR036610">
    <property type="entry name" value="PEBP-like_sf"/>
</dbReference>
<name>A0AAE0NCM4_9PEZI</name>
<comment type="caution">
    <text evidence="1">The sequence shown here is derived from an EMBL/GenBank/DDBJ whole genome shotgun (WGS) entry which is preliminary data.</text>
</comment>
<dbReference type="InterPro" id="IPR008914">
    <property type="entry name" value="PEBP"/>
</dbReference>
<dbReference type="Pfam" id="PF01161">
    <property type="entry name" value="PBP"/>
    <property type="match status" value="1"/>
</dbReference>
<evidence type="ECO:0000313" key="1">
    <source>
        <dbReference type="EMBL" id="KAK3379047.1"/>
    </source>
</evidence>
<organism evidence="1 2">
    <name type="scientific">Lasiosphaeria ovina</name>
    <dbReference type="NCBI Taxonomy" id="92902"/>
    <lineage>
        <taxon>Eukaryota</taxon>
        <taxon>Fungi</taxon>
        <taxon>Dikarya</taxon>
        <taxon>Ascomycota</taxon>
        <taxon>Pezizomycotina</taxon>
        <taxon>Sordariomycetes</taxon>
        <taxon>Sordariomycetidae</taxon>
        <taxon>Sordariales</taxon>
        <taxon>Lasiosphaeriaceae</taxon>
        <taxon>Lasiosphaeria</taxon>
    </lineage>
</organism>
<reference evidence="1" key="2">
    <citation type="submission" date="2023-06" db="EMBL/GenBank/DDBJ databases">
        <authorList>
            <consortium name="Lawrence Berkeley National Laboratory"/>
            <person name="Haridas S."/>
            <person name="Hensen N."/>
            <person name="Bonometti L."/>
            <person name="Westerberg I."/>
            <person name="Brannstrom I.O."/>
            <person name="Guillou S."/>
            <person name="Cros-Aarteil S."/>
            <person name="Calhoun S."/>
            <person name="Kuo A."/>
            <person name="Mondo S."/>
            <person name="Pangilinan J."/>
            <person name="Riley R."/>
            <person name="Labutti K."/>
            <person name="Andreopoulos B."/>
            <person name="Lipzen A."/>
            <person name="Chen C."/>
            <person name="Yanf M."/>
            <person name="Daum C."/>
            <person name="Ng V."/>
            <person name="Clum A."/>
            <person name="Steindorff A."/>
            <person name="Ohm R."/>
            <person name="Martin F."/>
            <person name="Silar P."/>
            <person name="Natvig D."/>
            <person name="Lalanne C."/>
            <person name="Gautier V."/>
            <person name="Ament-Velasquez S.L."/>
            <person name="Kruys A."/>
            <person name="Hutchinson M.I."/>
            <person name="Powell A.J."/>
            <person name="Barry K."/>
            <person name="Miller A.N."/>
            <person name="Grigoriev I.V."/>
            <person name="Debuchy R."/>
            <person name="Gladieux P."/>
            <person name="Thoren M.H."/>
            <person name="Johannesson H."/>
        </authorList>
    </citation>
    <scope>NUCLEOTIDE SEQUENCE</scope>
    <source>
        <strain evidence="1">CBS 958.72</strain>
    </source>
</reference>
<proteinExistence type="predicted"/>
<dbReference type="AlphaFoldDB" id="A0AAE0NCM4"/>